<reference evidence="2" key="1">
    <citation type="submission" date="2020-10" db="EMBL/GenBank/DDBJ databases">
        <authorList>
            <person name="Kikuchi T."/>
        </authorList>
    </citation>
    <scope>NUCLEOTIDE SEQUENCE</scope>
    <source>
        <strain evidence="2">NKZ352</strain>
    </source>
</reference>
<evidence type="ECO:0000256" key="1">
    <source>
        <dbReference type="SAM" id="MobiDB-lite"/>
    </source>
</evidence>
<evidence type="ECO:0000313" key="3">
    <source>
        <dbReference type="Proteomes" id="UP000835052"/>
    </source>
</evidence>
<dbReference type="EMBL" id="CAJGYM010000004">
    <property type="protein sequence ID" value="CAD6186567.1"/>
    <property type="molecule type" value="Genomic_DNA"/>
</dbReference>
<evidence type="ECO:0000313" key="2">
    <source>
        <dbReference type="EMBL" id="CAD6186567.1"/>
    </source>
</evidence>
<feature type="region of interest" description="Disordered" evidence="1">
    <location>
        <begin position="88"/>
        <end position="114"/>
    </location>
</feature>
<feature type="region of interest" description="Disordered" evidence="1">
    <location>
        <begin position="40"/>
        <end position="71"/>
    </location>
</feature>
<feature type="compositionally biased region" description="Basic and acidic residues" evidence="1">
    <location>
        <begin position="52"/>
        <end position="65"/>
    </location>
</feature>
<dbReference type="AlphaFoldDB" id="A0A8S1GSD8"/>
<keyword evidence="3" id="KW-1185">Reference proteome</keyword>
<gene>
    <name evidence="2" type="ORF">CAUJ_LOCUS2486</name>
</gene>
<proteinExistence type="predicted"/>
<name>A0A8S1GSD8_9PELO</name>
<sequence>MTRRTRRQIKVPCRVVAVPSAAWVCGKTIRVTRTEEIGVSRLRATGSTGRSHTQEPQEKEEKKVSEPAAGAETVQHVKINKSDMEMRIGKRTSITMHTRWPERISSLRKKVEKD</sequence>
<accession>A0A8S1GSD8</accession>
<dbReference type="Proteomes" id="UP000835052">
    <property type="component" value="Unassembled WGS sequence"/>
</dbReference>
<protein>
    <submittedName>
        <fullName evidence="2">Uncharacterized protein</fullName>
    </submittedName>
</protein>
<organism evidence="2 3">
    <name type="scientific">Caenorhabditis auriculariae</name>
    <dbReference type="NCBI Taxonomy" id="2777116"/>
    <lineage>
        <taxon>Eukaryota</taxon>
        <taxon>Metazoa</taxon>
        <taxon>Ecdysozoa</taxon>
        <taxon>Nematoda</taxon>
        <taxon>Chromadorea</taxon>
        <taxon>Rhabditida</taxon>
        <taxon>Rhabditina</taxon>
        <taxon>Rhabditomorpha</taxon>
        <taxon>Rhabditoidea</taxon>
        <taxon>Rhabditidae</taxon>
        <taxon>Peloderinae</taxon>
        <taxon>Caenorhabditis</taxon>
    </lineage>
</organism>
<comment type="caution">
    <text evidence="2">The sequence shown here is derived from an EMBL/GenBank/DDBJ whole genome shotgun (WGS) entry which is preliminary data.</text>
</comment>